<name>A0A850TH86_9BACT</name>
<gene>
    <name evidence="1" type="ORF">HXW94_18705</name>
</gene>
<proteinExistence type="predicted"/>
<reference evidence="1 2" key="1">
    <citation type="submission" date="2020-06" db="EMBL/GenBank/DDBJ databases">
        <title>High-quality draft genome of sulfate reducer Desulfobacter latus type strain AcrS2 isolated from marine sediment.</title>
        <authorList>
            <person name="Hoppe M."/>
            <person name="Larsen C.K."/>
            <person name="Marshall I.P.G."/>
            <person name="Schramm A."/>
            <person name="Marietou A.G."/>
        </authorList>
    </citation>
    <scope>NUCLEOTIDE SEQUENCE [LARGE SCALE GENOMIC DNA]</scope>
    <source>
        <strain evidence="1 2">AcRS2</strain>
    </source>
</reference>
<accession>A0A850TH86</accession>
<keyword evidence="2" id="KW-1185">Reference proteome</keyword>
<dbReference type="Gene3D" id="1.20.1090.10">
    <property type="entry name" value="Dehydroquinate synthase-like - alpha domain"/>
    <property type="match status" value="1"/>
</dbReference>
<dbReference type="AlphaFoldDB" id="A0A850TH86"/>
<evidence type="ECO:0000313" key="2">
    <source>
        <dbReference type="Proteomes" id="UP000553343"/>
    </source>
</evidence>
<comment type="caution">
    <text evidence="1">The sequence shown here is derived from an EMBL/GenBank/DDBJ whole genome shotgun (WGS) entry which is preliminary data.</text>
</comment>
<sequence>MIADLDILSTAPERFYFSGLGDVISTITAYYDWQY</sequence>
<dbReference type="SUPFAM" id="SSF56796">
    <property type="entry name" value="Dehydroquinate synthase-like"/>
    <property type="match status" value="1"/>
</dbReference>
<protein>
    <submittedName>
        <fullName evidence="1">Iron-containing alcohol dehydrogenase</fullName>
    </submittedName>
</protein>
<dbReference type="EMBL" id="JACADJ010000168">
    <property type="protein sequence ID" value="NWH06976.1"/>
    <property type="molecule type" value="Genomic_DNA"/>
</dbReference>
<evidence type="ECO:0000313" key="1">
    <source>
        <dbReference type="EMBL" id="NWH06976.1"/>
    </source>
</evidence>
<organism evidence="1 2">
    <name type="scientific">Desulfobacter latus</name>
    <dbReference type="NCBI Taxonomy" id="2292"/>
    <lineage>
        <taxon>Bacteria</taxon>
        <taxon>Pseudomonadati</taxon>
        <taxon>Thermodesulfobacteriota</taxon>
        <taxon>Desulfobacteria</taxon>
        <taxon>Desulfobacterales</taxon>
        <taxon>Desulfobacteraceae</taxon>
        <taxon>Desulfobacter</taxon>
    </lineage>
</organism>
<dbReference type="Proteomes" id="UP000553343">
    <property type="component" value="Unassembled WGS sequence"/>
</dbReference>